<proteinExistence type="predicted"/>
<accession>A0ABV9BEK9</accession>
<dbReference type="RefSeq" id="WP_358214108.1">
    <property type="nucleotide sequence ID" value="NZ_JBHSFS010000002.1"/>
</dbReference>
<keyword evidence="2" id="KW-0812">Transmembrane</keyword>
<evidence type="ECO:0000313" key="3">
    <source>
        <dbReference type="EMBL" id="MFC4512470.1"/>
    </source>
</evidence>
<evidence type="ECO:0000256" key="1">
    <source>
        <dbReference type="SAM" id="MobiDB-lite"/>
    </source>
</evidence>
<keyword evidence="4" id="KW-1185">Reference proteome</keyword>
<comment type="caution">
    <text evidence="3">The sequence shown here is derived from an EMBL/GenBank/DDBJ whole genome shotgun (WGS) entry which is preliminary data.</text>
</comment>
<protein>
    <submittedName>
        <fullName evidence="3">Uncharacterized protein</fullName>
    </submittedName>
</protein>
<evidence type="ECO:0000256" key="2">
    <source>
        <dbReference type="SAM" id="Phobius"/>
    </source>
</evidence>
<dbReference type="Proteomes" id="UP001595990">
    <property type="component" value="Unassembled WGS sequence"/>
</dbReference>
<feature type="transmembrane region" description="Helical" evidence="2">
    <location>
        <begin position="32"/>
        <end position="58"/>
    </location>
</feature>
<feature type="compositionally biased region" description="Pro residues" evidence="1">
    <location>
        <begin position="1"/>
        <end position="14"/>
    </location>
</feature>
<gene>
    <name evidence="3" type="ORF">ACFPEN_05940</name>
</gene>
<dbReference type="EMBL" id="JBHSFS010000002">
    <property type="protein sequence ID" value="MFC4512470.1"/>
    <property type="molecule type" value="Genomic_DNA"/>
</dbReference>
<organism evidence="3 4">
    <name type="scientific">Streptomyces ehimensis</name>
    <dbReference type="NCBI Taxonomy" id="68195"/>
    <lineage>
        <taxon>Bacteria</taxon>
        <taxon>Bacillati</taxon>
        <taxon>Actinomycetota</taxon>
        <taxon>Actinomycetes</taxon>
        <taxon>Kitasatosporales</taxon>
        <taxon>Streptomycetaceae</taxon>
        <taxon>Streptomyces</taxon>
    </lineage>
</organism>
<evidence type="ECO:0000313" key="4">
    <source>
        <dbReference type="Proteomes" id="UP001595990"/>
    </source>
</evidence>
<reference evidence="4" key="1">
    <citation type="journal article" date="2019" name="Int. J. Syst. Evol. Microbiol.">
        <title>The Global Catalogue of Microorganisms (GCM) 10K type strain sequencing project: providing services to taxonomists for standard genome sequencing and annotation.</title>
        <authorList>
            <consortium name="The Broad Institute Genomics Platform"/>
            <consortium name="The Broad Institute Genome Sequencing Center for Infectious Disease"/>
            <person name="Wu L."/>
            <person name="Ma J."/>
        </authorList>
    </citation>
    <scope>NUCLEOTIDE SEQUENCE [LARGE SCALE GENOMIC DNA]</scope>
    <source>
        <strain evidence="4">CECT 8064</strain>
    </source>
</reference>
<keyword evidence="2" id="KW-0472">Membrane</keyword>
<sequence length="68" mass="6890">MQDPSSPPPYPSHPPTSHVPATGERSLLAKTAMVLGCALAAVLILGGLGVLGVMVLLATGSIQLFPNK</sequence>
<keyword evidence="2" id="KW-1133">Transmembrane helix</keyword>
<name>A0ABV9BEK9_9ACTN</name>
<feature type="region of interest" description="Disordered" evidence="1">
    <location>
        <begin position="1"/>
        <end position="23"/>
    </location>
</feature>